<reference evidence="2 3" key="1">
    <citation type="journal article" date="2018" name="IMA Fungus">
        <title>IMA Genome-F 10: Nine draft genome sequences of Claviceps purpurea s.lat., including C. arundinis, C. humidiphila, and C. cf. spartinae, pseudomolecules for the pitch canker pathogen Fusarium circinatum, draft genome of Davidsoniella eucalypti, Grosmannia galeiformis, Quambalaria eucalypti, and Teratosphaeria destructans.</title>
        <authorList>
            <person name="Wingfield B.D."/>
            <person name="Liu M."/>
            <person name="Nguyen H.D."/>
            <person name="Lane F.A."/>
            <person name="Morgan S.W."/>
            <person name="De Vos L."/>
            <person name="Wilken P.M."/>
            <person name="Duong T.A."/>
            <person name="Aylward J."/>
            <person name="Coetzee M.P."/>
            <person name="Dadej K."/>
            <person name="De Beer Z.W."/>
            <person name="Findlay W."/>
            <person name="Havenga M."/>
            <person name="Kolarik M."/>
            <person name="Menzies J.G."/>
            <person name="Naidoo K."/>
            <person name="Pochopski O."/>
            <person name="Shoukouhi P."/>
            <person name="Santana Q.C."/>
            <person name="Seifert K.A."/>
            <person name="Soal N."/>
            <person name="Steenkamp E.T."/>
            <person name="Tatham C.T."/>
            <person name="van der Nest M.A."/>
            <person name="Wingfield M.J."/>
        </authorList>
    </citation>
    <scope>NUCLEOTIDE SEQUENCE [LARGE SCALE GENOMIC DNA]</scope>
    <source>
        <strain evidence="2">CMW44962</strain>
    </source>
</reference>
<dbReference type="AlphaFoldDB" id="A0A9W7SXD2"/>
<keyword evidence="1" id="KW-0812">Transmembrane</keyword>
<name>A0A9W7SXD2_9PEZI</name>
<dbReference type="EMBL" id="RIBY02000668">
    <property type="protein sequence ID" value="KAH9838887.1"/>
    <property type="molecule type" value="Genomic_DNA"/>
</dbReference>
<dbReference type="PANTHER" id="PTHR36205:SF3">
    <property type="entry name" value="MAJOR FACILITATOR SUPERFAMILY TRANSPORTER"/>
    <property type="match status" value="1"/>
</dbReference>
<evidence type="ECO:0000313" key="2">
    <source>
        <dbReference type="EMBL" id="KAH9838887.1"/>
    </source>
</evidence>
<keyword evidence="3" id="KW-1185">Reference proteome</keyword>
<proteinExistence type="predicted"/>
<dbReference type="Pfam" id="PF11885">
    <property type="entry name" value="DUF3405"/>
    <property type="match status" value="1"/>
</dbReference>
<evidence type="ECO:0000313" key="3">
    <source>
        <dbReference type="Proteomes" id="UP001138500"/>
    </source>
</evidence>
<evidence type="ECO:0008006" key="4">
    <source>
        <dbReference type="Google" id="ProtNLM"/>
    </source>
</evidence>
<gene>
    <name evidence="2" type="ORF">Tdes44962_MAKER01738</name>
</gene>
<dbReference type="Proteomes" id="UP001138500">
    <property type="component" value="Unassembled WGS sequence"/>
</dbReference>
<feature type="transmembrane region" description="Helical" evidence="1">
    <location>
        <begin position="56"/>
        <end position="75"/>
    </location>
</feature>
<evidence type="ECO:0000256" key="1">
    <source>
        <dbReference type="SAM" id="Phobius"/>
    </source>
</evidence>
<dbReference type="OrthoDB" id="3353407at2759"/>
<dbReference type="InterPro" id="IPR021822">
    <property type="entry name" value="DUF3405"/>
</dbReference>
<reference evidence="2 3" key="2">
    <citation type="journal article" date="2021" name="Curr. Genet.">
        <title>Genetic response to nitrogen starvation in the aggressive Eucalyptus foliar pathogen Teratosphaeria destructans.</title>
        <authorList>
            <person name="Havenga M."/>
            <person name="Wingfield B.D."/>
            <person name="Wingfield M.J."/>
            <person name="Dreyer L.L."/>
            <person name="Roets F."/>
            <person name="Aylward J."/>
        </authorList>
    </citation>
    <scope>NUCLEOTIDE SEQUENCE [LARGE SCALE GENOMIC DNA]</scope>
    <source>
        <strain evidence="2">CMW44962</strain>
    </source>
</reference>
<comment type="caution">
    <text evidence="2">The sequence shown here is derived from an EMBL/GenBank/DDBJ whole genome shotgun (WGS) entry which is preliminary data.</text>
</comment>
<dbReference type="PANTHER" id="PTHR36205">
    <property type="entry name" value="CHROMOSOME 19, WHOLE GENOME SHOTGUN SEQUENCE"/>
    <property type="match status" value="1"/>
</dbReference>
<protein>
    <recommendedName>
        <fullName evidence="4">Major facilitator superfamily transporter</fullName>
    </recommendedName>
</protein>
<accession>A0A9W7SXD2</accession>
<keyword evidence="1" id="KW-1133">Transmembrane helix</keyword>
<keyword evidence="1" id="KW-0472">Membrane</keyword>
<organism evidence="2 3">
    <name type="scientific">Teratosphaeria destructans</name>
    <dbReference type="NCBI Taxonomy" id="418781"/>
    <lineage>
        <taxon>Eukaryota</taxon>
        <taxon>Fungi</taxon>
        <taxon>Dikarya</taxon>
        <taxon>Ascomycota</taxon>
        <taxon>Pezizomycotina</taxon>
        <taxon>Dothideomycetes</taxon>
        <taxon>Dothideomycetidae</taxon>
        <taxon>Mycosphaerellales</taxon>
        <taxon>Teratosphaeriaceae</taxon>
        <taxon>Teratosphaeria</taxon>
    </lineage>
</organism>
<sequence length="752" mass="86415">MRLASRLRDLNPLRLYHHGTRYHRVPDDSPFNLHTYGWPAAAERWCCAGRLSTTKLLGLVVGTMLFLAMVGGGGYRHVSGPRVEEPPSEPPPFFWQNYYPLRGYYNGVRTLVSLGQWEPENRYNQSIPPTLLGNESEAVINSVTGGPSMSPVAFQPYPDYASAAYLQKHQPVHTCYLDAEERVAAPDVYAYPGVPQHMPEAFYGSHKMLGMDDGVCFDRFGRLGPYGYGHERGGLGNGQASEKAGSEEVFKQVGQINYTDINWGDAQTRCHDKNKVRFEDAEGSHKERVQRHAYILRAWTGYHWNDHQILTTRAMVNELALKSGGEYDVHILLHVKDNSVPIWADQNVYRQTIEENIPREFWNITTLWSEQLMMMYYPEPFPDNFANMAGSNLHGVYRSAHFALQWFSQQRPEYDFYWNWEMDLRYSGHYYEFNTALGDWAKKQPRKGLWERSRRFYFPKHHGDWDNFTKFVEQETWERDIANNDVERSGPVPVWGPVQSFPHTGMMAPPNDTIPPTSYEQDNYEWGVGEEADLITFNPIFDPSLTNWVFSWDMSGYNRSLPIPPRRAAIITVARLSKKLLDIMHEETWRMRHTGFPEMWPPTTCFHHGLKAVYAPQPVYFDRDWALGYMDGVFNYPPEIWESPFGWGEHNLLGSSFYYNSGFSGALWRRWLGMAENGEGGGGRRSRAPAGCASAGRCIIRSSTRRGRWIRRSADRGARAGRSAGGRAWGGWRSRVRGVQAFRISRVRDVCG</sequence>